<dbReference type="Pfam" id="PF22285">
    <property type="entry name" value="DUF6962"/>
    <property type="match status" value="1"/>
</dbReference>
<dbReference type="InterPro" id="IPR054235">
    <property type="entry name" value="DUF6962"/>
</dbReference>
<keyword evidence="1" id="KW-0812">Transmembrane</keyword>
<protein>
    <submittedName>
        <fullName evidence="2">Uncharacterized protein</fullName>
    </submittedName>
</protein>
<organism evidence="2 3">
    <name type="scientific">Shiella aurantiaca</name>
    <dbReference type="NCBI Taxonomy" id="3058365"/>
    <lineage>
        <taxon>Bacteria</taxon>
        <taxon>Pseudomonadati</taxon>
        <taxon>Bacteroidota</taxon>
        <taxon>Cytophagia</taxon>
        <taxon>Cytophagales</taxon>
        <taxon>Shiellaceae</taxon>
        <taxon>Shiella</taxon>
    </lineage>
</organism>
<dbReference type="RefSeq" id="WP_320003666.1">
    <property type="nucleotide sequence ID" value="NZ_JAUHJS010000003.1"/>
</dbReference>
<feature type="transmembrane region" description="Helical" evidence="1">
    <location>
        <begin position="48"/>
        <end position="75"/>
    </location>
</feature>
<evidence type="ECO:0000256" key="1">
    <source>
        <dbReference type="SAM" id="Phobius"/>
    </source>
</evidence>
<name>A0ABT8F3Y1_9BACT</name>
<reference evidence="2" key="1">
    <citation type="submission" date="2023-06" db="EMBL/GenBank/DDBJ databases">
        <title>Cytophagales bacterium Strain LB-30, isolated from soil.</title>
        <authorList>
            <person name="Liu B."/>
        </authorList>
    </citation>
    <scope>NUCLEOTIDE SEQUENCE</scope>
    <source>
        <strain evidence="2">LB-30</strain>
    </source>
</reference>
<feature type="transmembrane region" description="Helical" evidence="1">
    <location>
        <begin position="125"/>
        <end position="143"/>
    </location>
</feature>
<feature type="transmembrane region" description="Helical" evidence="1">
    <location>
        <begin position="204"/>
        <end position="225"/>
    </location>
</feature>
<dbReference type="Proteomes" id="UP001168552">
    <property type="component" value="Unassembled WGS sequence"/>
</dbReference>
<feature type="transmembrane region" description="Helical" evidence="1">
    <location>
        <begin position="172"/>
        <end position="198"/>
    </location>
</feature>
<comment type="caution">
    <text evidence="2">The sequence shown here is derived from an EMBL/GenBank/DDBJ whole genome shotgun (WGS) entry which is preliminary data.</text>
</comment>
<evidence type="ECO:0000313" key="2">
    <source>
        <dbReference type="EMBL" id="MDN4165137.1"/>
    </source>
</evidence>
<keyword evidence="3" id="KW-1185">Reference proteome</keyword>
<accession>A0ABT8F3Y1</accession>
<feature type="transmembrane region" description="Helical" evidence="1">
    <location>
        <begin position="87"/>
        <end position="105"/>
    </location>
</feature>
<proteinExistence type="predicted"/>
<dbReference type="EMBL" id="JAUHJS010000003">
    <property type="protein sequence ID" value="MDN4165137.1"/>
    <property type="molecule type" value="Genomic_DNA"/>
</dbReference>
<evidence type="ECO:0000313" key="3">
    <source>
        <dbReference type="Proteomes" id="UP001168552"/>
    </source>
</evidence>
<sequence>MNQPSLYFLGIRIDEPVTTLTDLLISLVCFYAYFRLTRGSQSSKIGTYFRYFFMSMGLATALGGLVGHGFLYAFPFPSGWEVSPWKLPGWLVSMLSITLIERASIEYAKPLISQRTAQVFKWINLIEFFLFVGITFSTLDFFYVEVHSAYGLLVVVASFHFYIWIKTRSKASLWILAGVGFSAMAAAVFMQKLALSIWFNHFDISHVAMSISAWCFFKGALVCLIDHQTPLSRSQNT</sequence>
<gene>
    <name evidence="2" type="ORF">QWY31_06470</name>
</gene>
<keyword evidence="1" id="KW-0472">Membrane</keyword>
<feature type="transmembrane region" description="Helical" evidence="1">
    <location>
        <begin position="20"/>
        <end position="36"/>
    </location>
</feature>
<feature type="transmembrane region" description="Helical" evidence="1">
    <location>
        <begin position="149"/>
        <end position="165"/>
    </location>
</feature>
<keyword evidence="1" id="KW-1133">Transmembrane helix</keyword>